<dbReference type="SUPFAM" id="SSF55486">
    <property type="entry name" value="Metalloproteases ('zincins'), catalytic domain"/>
    <property type="match status" value="1"/>
</dbReference>
<evidence type="ECO:0000313" key="8">
    <source>
        <dbReference type="EMBL" id="QDU57986.1"/>
    </source>
</evidence>
<organism evidence="8 9">
    <name type="scientific">Aeoliella mucimassa</name>
    <dbReference type="NCBI Taxonomy" id="2527972"/>
    <lineage>
        <taxon>Bacteria</taxon>
        <taxon>Pseudomonadati</taxon>
        <taxon>Planctomycetota</taxon>
        <taxon>Planctomycetia</taxon>
        <taxon>Pirellulales</taxon>
        <taxon>Lacipirellulaceae</taxon>
        <taxon>Aeoliella</taxon>
    </lineage>
</organism>
<dbReference type="GO" id="GO:0004222">
    <property type="term" value="F:metalloendopeptidase activity"/>
    <property type="evidence" value="ECO:0007669"/>
    <property type="project" value="InterPro"/>
</dbReference>
<dbReference type="EC" id="3.1.-.-" evidence="7"/>
<dbReference type="PANTHER" id="PTHR46986">
    <property type="entry name" value="ENDORIBONUCLEASE YBEY, CHLOROPLASTIC"/>
    <property type="match status" value="1"/>
</dbReference>
<feature type="binding site" evidence="7">
    <location>
        <position position="112"/>
    </location>
    <ligand>
        <name>Zn(2+)</name>
        <dbReference type="ChEBI" id="CHEBI:29105"/>
        <note>catalytic</note>
    </ligand>
</feature>
<dbReference type="NCBIfam" id="TIGR00043">
    <property type="entry name" value="rRNA maturation RNase YbeY"/>
    <property type="match status" value="1"/>
</dbReference>
<evidence type="ECO:0000256" key="6">
    <source>
        <dbReference type="ARBA" id="ARBA00022833"/>
    </source>
</evidence>
<dbReference type="PANTHER" id="PTHR46986:SF1">
    <property type="entry name" value="ENDORIBONUCLEASE YBEY, CHLOROPLASTIC"/>
    <property type="match status" value="1"/>
</dbReference>
<keyword evidence="5 7" id="KW-0378">Hydrolase</keyword>
<comment type="subcellular location">
    <subcellularLocation>
        <location evidence="7">Cytoplasm</location>
    </subcellularLocation>
</comment>
<dbReference type="EMBL" id="CP036278">
    <property type="protein sequence ID" value="QDU57986.1"/>
    <property type="molecule type" value="Genomic_DNA"/>
</dbReference>
<protein>
    <recommendedName>
        <fullName evidence="7">Endoribonuclease YbeY</fullName>
        <ecNumber evidence="7">3.1.-.-</ecNumber>
    </recommendedName>
</protein>
<dbReference type="Pfam" id="PF02130">
    <property type="entry name" value="YbeY"/>
    <property type="match status" value="1"/>
</dbReference>
<dbReference type="Gene3D" id="3.40.390.30">
    <property type="entry name" value="Metalloproteases ('zincins'), catalytic domain"/>
    <property type="match status" value="1"/>
</dbReference>
<keyword evidence="6 7" id="KW-0862">Zinc</keyword>
<evidence type="ECO:0000256" key="2">
    <source>
        <dbReference type="ARBA" id="ARBA00022722"/>
    </source>
</evidence>
<evidence type="ECO:0000313" key="9">
    <source>
        <dbReference type="Proteomes" id="UP000315750"/>
    </source>
</evidence>
<evidence type="ECO:0000256" key="5">
    <source>
        <dbReference type="ARBA" id="ARBA00022801"/>
    </source>
</evidence>
<evidence type="ECO:0000256" key="4">
    <source>
        <dbReference type="ARBA" id="ARBA00022759"/>
    </source>
</evidence>
<comment type="function">
    <text evidence="7">Single strand-specific metallo-endoribonuclease involved in late-stage 70S ribosome quality control and in maturation of the 3' terminus of the 16S rRNA.</text>
</comment>
<dbReference type="Proteomes" id="UP000315750">
    <property type="component" value="Chromosome"/>
</dbReference>
<keyword evidence="4 7" id="KW-0255">Endonuclease</keyword>
<evidence type="ECO:0000256" key="1">
    <source>
        <dbReference type="ARBA" id="ARBA00010875"/>
    </source>
</evidence>
<feature type="binding site" evidence="7">
    <location>
        <position position="108"/>
    </location>
    <ligand>
        <name>Zn(2+)</name>
        <dbReference type="ChEBI" id="CHEBI:29105"/>
        <note>catalytic</note>
    </ligand>
</feature>
<comment type="similarity">
    <text evidence="1 7">Belongs to the endoribonuclease YbeY family.</text>
</comment>
<gene>
    <name evidence="7 8" type="primary">ybeY</name>
    <name evidence="8" type="ORF">Pan181_42110</name>
</gene>
<sequence length="168" mass="18446">MIDIAITNRQERLPIDADQLVEACRQIIVGDGREAASISLTVVDDEEMHALNREHLEHDYPTDVLSFPLSGPGEPLAGEVIVSTGTAVSNAEEYGNLPAEELLLYVVHGVLHLVGLGDKSEVDAKKMRQAEAYWLAELGVPRERIDRLVYVDHDSTDDPLVPNGEPAR</sequence>
<dbReference type="GO" id="GO:0006364">
    <property type="term" value="P:rRNA processing"/>
    <property type="evidence" value="ECO:0007669"/>
    <property type="project" value="UniProtKB-UniRule"/>
</dbReference>
<reference evidence="8 9" key="1">
    <citation type="submission" date="2019-02" db="EMBL/GenBank/DDBJ databases">
        <title>Deep-cultivation of Planctomycetes and their phenomic and genomic characterization uncovers novel biology.</title>
        <authorList>
            <person name="Wiegand S."/>
            <person name="Jogler M."/>
            <person name="Boedeker C."/>
            <person name="Pinto D."/>
            <person name="Vollmers J."/>
            <person name="Rivas-Marin E."/>
            <person name="Kohn T."/>
            <person name="Peeters S.H."/>
            <person name="Heuer A."/>
            <person name="Rast P."/>
            <person name="Oberbeckmann S."/>
            <person name="Bunk B."/>
            <person name="Jeske O."/>
            <person name="Meyerdierks A."/>
            <person name="Storesund J.E."/>
            <person name="Kallscheuer N."/>
            <person name="Luecker S."/>
            <person name="Lage O.M."/>
            <person name="Pohl T."/>
            <person name="Merkel B.J."/>
            <person name="Hornburger P."/>
            <person name="Mueller R.-W."/>
            <person name="Bruemmer F."/>
            <person name="Labrenz M."/>
            <person name="Spormann A.M."/>
            <person name="Op den Camp H."/>
            <person name="Overmann J."/>
            <person name="Amann R."/>
            <person name="Jetten M.S.M."/>
            <person name="Mascher T."/>
            <person name="Medema M.H."/>
            <person name="Devos D.P."/>
            <person name="Kaster A.-K."/>
            <person name="Ovreas L."/>
            <person name="Rohde M."/>
            <person name="Galperin M.Y."/>
            <person name="Jogler C."/>
        </authorList>
    </citation>
    <scope>NUCLEOTIDE SEQUENCE [LARGE SCALE GENOMIC DNA]</scope>
    <source>
        <strain evidence="8 9">Pan181</strain>
    </source>
</reference>
<keyword evidence="7" id="KW-0698">rRNA processing</keyword>
<proteinExistence type="inferred from homology"/>
<dbReference type="InterPro" id="IPR023091">
    <property type="entry name" value="MetalPrtase_cat_dom_sf_prd"/>
</dbReference>
<feature type="binding site" evidence="7">
    <location>
        <position position="118"/>
    </location>
    <ligand>
        <name>Zn(2+)</name>
        <dbReference type="ChEBI" id="CHEBI:29105"/>
        <note>catalytic</note>
    </ligand>
</feature>
<evidence type="ECO:0000256" key="3">
    <source>
        <dbReference type="ARBA" id="ARBA00022723"/>
    </source>
</evidence>
<comment type="cofactor">
    <cofactor evidence="7">
        <name>Zn(2+)</name>
        <dbReference type="ChEBI" id="CHEBI:29105"/>
    </cofactor>
    <text evidence="7">Binds 1 zinc ion.</text>
</comment>
<dbReference type="GO" id="GO:0005737">
    <property type="term" value="C:cytoplasm"/>
    <property type="evidence" value="ECO:0007669"/>
    <property type="project" value="UniProtKB-SubCell"/>
</dbReference>
<dbReference type="AlphaFoldDB" id="A0A518ATF4"/>
<dbReference type="RefSeq" id="WP_145249477.1">
    <property type="nucleotide sequence ID" value="NZ_CP036278.1"/>
</dbReference>
<keyword evidence="7" id="KW-0963">Cytoplasm</keyword>
<dbReference type="InterPro" id="IPR002036">
    <property type="entry name" value="YbeY"/>
</dbReference>
<name>A0A518ATF4_9BACT</name>
<dbReference type="GO" id="GO:0008270">
    <property type="term" value="F:zinc ion binding"/>
    <property type="evidence" value="ECO:0007669"/>
    <property type="project" value="UniProtKB-UniRule"/>
</dbReference>
<evidence type="ECO:0000256" key="7">
    <source>
        <dbReference type="HAMAP-Rule" id="MF_00009"/>
    </source>
</evidence>
<keyword evidence="3 7" id="KW-0479">Metal-binding</keyword>
<keyword evidence="7" id="KW-0690">Ribosome biogenesis</keyword>
<dbReference type="OrthoDB" id="9807740at2"/>
<dbReference type="KEGG" id="amuc:Pan181_42110"/>
<accession>A0A518ATF4</accession>
<keyword evidence="9" id="KW-1185">Reference proteome</keyword>
<dbReference type="HAMAP" id="MF_00009">
    <property type="entry name" value="Endoribonucl_YbeY"/>
    <property type="match status" value="1"/>
</dbReference>
<dbReference type="GO" id="GO:0004521">
    <property type="term" value="F:RNA endonuclease activity"/>
    <property type="evidence" value="ECO:0007669"/>
    <property type="project" value="UniProtKB-UniRule"/>
</dbReference>
<keyword evidence="2 7" id="KW-0540">Nuclease</keyword>